<dbReference type="InterPro" id="IPR011761">
    <property type="entry name" value="ATP-grasp"/>
</dbReference>
<keyword evidence="1" id="KW-0547">Nucleotide-binding</keyword>
<dbReference type="STRING" id="1469647.BC351_37370"/>
<dbReference type="Pfam" id="PF14398">
    <property type="entry name" value="ATPgrasp_YheCD"/>
    <property type="match status" value="1"/>
</dbReference>
<feature type="domain" description="ATP-grasp" evidence="2">
    <location>
        <begin position="108"/>
        <end position="340"/>
    </location>
</feature>
<dbReference type="GO" id="GO:0005524">
    <property type="term" value="F:ATP binding"/>
    <property type="evidence" value="ECO:0007669"/>
    <property type="project" value="UniProtKB-UniRule"/>
</dbReference>
<comment type="caution">
    <text evidence="3">The sequence shown here is derived from an EMBL/GenBank/DDBJ whole genome shotgun (WGS) entry which is preliminary data.</text>
</comment>
<dbReference type="Gene3D" id="3.30.470.20">
    <property type="entry name" value="ATP-grasp fold, B domain"/>
    <property type="match status" value="1"/>
</dbReference>
<dbReference type="RefSeq" id="WP_244209239.1">
    <property type="nucleotide sequence ID" value="NZ_MBTG01000039.1"/>
</dbReference>
<gene>
    <name evidence="3" type="ORF">BC351_37370</name>
</gene>
<reference evidence="4" key="1">
    <citation type="submission" date="2016-07" db="EMBL/GenBank/DDBJ databases">
        <authorList>
            <person name="Florea S."/>
            <person name="Webb J.S."/>
            <person name="Jaromczyk J."/>
            <person name="Schardl C.L."/>
        </authorList>
    </citation>
    <scope>NUCLEOTIDE SEQUENCE [LARGE SCALE GENOMIC DNA]</scope>
    <source>
        <strain evidence="4">CY1</strain>
    </source>
</reference>
<proteinExistence type="predicted"/>
<dbReference type="Proteomes" id="UP000190626">
    <property type="component" value="Unassembled WGS sequence"/>
</dbReference>
<evidence type="ECO:0000313" key="3">
    <source>
        <dbReference type="EMBL" id="OPH49347.1"/>
    </source>
</evidence>
<accession>A0A1V4HBB9</accession>
<keyword evidence="4" id="KW-1185">Reference proteome</keyword>
<dbReference type="GO" id="GO:0046872">
    <property type="term" value="F:metal ion binding"/>
    <property type="evidence" value="ECO:0007669"/>
    <property type="project" value="InterPro"/>
</dbReference>
<evidence type="ECO:0000313" key="4">
    <source>
        <dbReference type="Proteomes" id="UP000190626"/>
    </source>
</evidence>
<dbReference type="AlphaFoldDB" id="A0A1V4HBB9"/>
<dbReference type="PROSITE" id="PS50975">
    <property type="entry name" value="ATP_GRASP"/>
    <property type="match status" value="1"/>
</dbReference>
<dbReference type="InterPro" id="IPR026838">
    <property type="entry name" value="YheC/D"/>
</dbReference>
<evidence type="ECO:0000259" key="2">
    <source>
        <dbReference type="PROSITE" id="PS50975"/>
    </source>
</evidence>
<keyword evidence="1" id="KW-0067">ATP-binding</keyword>
<organism evidence="3 4">
    <name type="scientific">Paenibacillus ferrarius</name>
    <dbReference type="NCBI Taxonomy" id="1469647"/>
    <lineage>
        <taxon>Bacteria</taxon>
        <taxon>Bacillati</taxon>
        <taxon>Bacillota</taxon>
        <taxon>Bacilli</taxon>
        <taxon>Bacillales</taxon>
        <taxon>Paenibacillaceae</taxon>
        <taxon>Paenibacillus</taxon>
    </lineage>
</organism>
<protein>
    <recommendedName>
        <fullName evidence="2">ATP-grasp domain-containing protein</fullName>
    </recommendedName>
</protein>
<dbReference type="EMBL" id="MBTG01000039">
    <property type="protein sequence ID" value="OPH49347.1"/>
    <property type="molecule type" value="Genomic_DNA"/>
</dbReference>
<name>A0A1V4HBB9_9BACL</name>
<evidence type="ECO:0000256" key="1">
    <source>
        <dbReference type="PROSITE-ProRule" id="PRU00409"/>
    </source>
</evidence>
<dbReference type="SUPFAM" id="SSF56059">
    <property type="entry name" value="Glutathione synthetase ATP-binding domain-like"/>
    <property type="match status" value="1"/>
</dbReference>
<sequence>MKTKFSSIGIMVNKGNERKYVLKKYLDCNMKSIKMFCFTPSDVDWERKSIIGYHRVNRRWIMSRFPFPQVVYNRCYTLNPSFIERLEKVIGINKCFNHINQFNKYETYQKLNEWFVHHLPETVPFDKENAARLLKIHKVLYLKPFYGHSGIGVYRVELKNSGEIQFGHNHFLPEYLVGDILQFQVRIQELLGSTPYIIQKGINTPKINDKNFDIRVLVQKNMKGLWSVTNVVSRIAHRGYFNTSICEKVCLSEEVLNFFYPPGMVNAIFQSIYDLSLRSAEIMELHAGYHLGELSVDFALDNVGHIWIIEVNGKPQKDLYDKIREQKNVYKRPLQYAHFLSRHESIR</sequence>